<dbReference type="PANTHER" id="PTHR32091">
    <property type="entry name" value="EUKARYOTIC TRANSLATION INITIATION FACTOR 4B"/>
    <property type="match status" value="1"/>
</dbReference>
<feature type="compositionally biased region" description="Basic and acidic residues" evidence="1">
    <location>
        <begin position="283"/>
        <end position="307"/>
    </location>
</feature>
<dbReference type="OrthoDB" id="2021148at2759"/>
<name>A0A5J5AHM6_9ASTE</name>
<reference evidence="2 3" key="1">
    <citation type="submission" date="2019-09" db="EMBL/GenBank/DDBJ databases">
        <title>A chromosome-level genome assembly of the Chinese tupelo Nyssa sinensis.</title>
        <authorList>
            <person name="Yang X."/>
            <person name="Kang M."/>
            <person name="Yang Y."/>
            <person name="Xiong H."/>
            <person name="Wang M."/>
            <person name="Zhang Z."/>
            <person name="Wang Z."/>
            <person name="Wu H."/>
            <person name="Ma T."/>
            <person name="Liu J."/>
            <person name="Xi Z."/>
        </authorList>
    </citation>
    <scope>NUCLEOTIDE SEQUENCE [LARGE SCALE GENOMIC DNA]</scope>
    <source>
        <strain evidence="2">J267</strain>
        <tissue evidence="2">Leaf</tissue>
    </source>
</reference>
<feature type="compositionally biased region" description="Basic and acidic residues" evidence="1">
    <location>
        <begin position="150"/>
        <end position="171"/>
    </location>
</feature>
<dbReference type="AlphaFoldDB" id="A0A5J5AHM6"/>
<organism evidence="2 3">
    <name type="scientific">Nyssa sinensis</name>
    <dbReference type="NCBI Taxonomy" id="561372"/>
    <lineage>
        <taxon>Eukaryota</taxon>
        <taxon>Viridiplantae</taxon>
        <taxon>Streptophyta</taxon>
        <taxon>Embryophyta</taxon>
        <taxon>Tracheophyta</taxon>
        <taxon>Spermatophyta</taxon>
        <taxon>Magnoliopsida</taxon>
        <taxon>eudicotyledons</taxon>
        <taxon>Gunneridae</taxon>
        <taxon>Pentapetalae</taxon>
        <taxon>asterids</taxon>
        <taxon>Cornales</taxon>
        <taxon>Nyssaceae</taxon>
        <taxon>Nyssa</taxon>
    </lineage>
</organism>
<dbReference type="EMBL" id="CM018044">
    <property type="protein sequence ID" value="KAA8529648.1"/>
    <property type="molecule type" value="Genomic_DNA"/>
</dbReference>
<gene>
    <name evidence="2" type="ORF">F0562_034252</name>
</gene>
<dbReference type="PANTHER" id="PTHR32091:SF20">
    <property type="entry name" value="EUKARYOTIC TRANSLATION INITIATION FACTOR 4B1"/>
    <property type="match status" value="1"/>
</dbReference>
<evidence type="ECO:0000256" key="1">
    <source>
        <dbReference type="SAM" id="MobiDB-lite"/>
    </source>
</evidence>
<dbReference type="GO" id="GO:0003729">
    <property type="term" value="F:mRNA binding"/>
    <property type="evidence" value="ECO:0007669"/>
    <property type="project" value="TreeGrafter"/>
</dbReference>
<feature type="compositionally biased region" description="Basic and acidic residues" evidence="1">
    <location>
        <begin position="233"/>
        <end position="255"/>
    </location>
</feature>
<feature type="compositionally biased region" description="Basic and acidic residues" evidence="1">
    <location>
        <begin position="79"/>
        <end position="104"/>
    </location>
</feature>
<dbReference type="InterPro" id="IPR010433">
    <property type="entry name" value="EIF-4B_pln"/>
</dbReference>
<accession>A0A5J5AHM6</accession>
<proteinExistence type="predicted"/>
<dbReference type="GO" id="GO:0003743">
    <property type="term" value="F:translation initiation factor activity"/>
    <property type="evidence" value="ECO:0007669"/>
    <property type="project" value="InterPro"/>
</dbReference>
<feature type="compositionally biased region" description="Low complexity" evidence="1">
    <location>
        <begin position="310"/>
        <end position="327"/>
    </location>
</feature>
<sequence>MSKPWGNIGAWAAEAERAEAEEREEAAAAAAAAAATGGDSQSFPSLKEAVNTKQKKKKMMSLQEFNNQPTFGSGGGRDSVFDHKGLTPEEKFRLPTGPKERSAEEMQYGRLGGGFPSYGRSSGPPGRMRDRDGDGDTSWGGSRRPYGGFDDDRRAPPSRASDFDQPSRADEVDNWALGKKSLPSYDSGRPNRYSSLGGSIGGGGMSRADEVDNWATVKRPIPTRPFGSSFRDSGPEPDRWTRGGLREGDRERTRLVLDPPRGEGAIIEPVKTNKPNPFGAAARPREEVLAGKGLDYKKLDLEIEAKKTSRPTSSQSSRPSSAQSNRSEGPALQGMDGAVKPRPKVNPFGDAKPREVLLEKKGLDWRKIDMDLEHRSVDRPETEAEKNLKEEIDLLKKELEKESVEGSGKDQTSLQDQIVCKERDLELLIRDLDDKVRFGQKAVERPGSGAGRVTWLS</sequence>
<keyword evidence="3" id="KW-1185">Reference proteome</keyword>
<evidence type="ECO:0000313" key="2">
    <source>
        <dbReference type="EMBL" id="KAA8529648.1"/>
    </source>
</evidence>
<evidence type="ECO:0000313" key="3">
    <source>
        <dbReference type="Proteomes" id="UP000325577"/>
    </source>
</evidence>
<dbReference type="Pfam" id="PF06273">
    <property type="entry name" value="eIF-4B"/>
    <property type="match status" value="1"/>
</dbReference>
<dbReference type="Proteomes" id="UP000325577">
    <property type="component" value="Linkage Group LG20"/>
</dbReference>
<protein>
    <submittedName>
        <fullName evidence="2">Uncharacterized protein</fullName>
    </submittedName>
</protein>
<feature type="region of interest" description="Disordered" evidence="1">
    <location>
        <begin position="1"/>
        <end position="353"/>
    </location>
</feature>